<proteinExistence type="predicted"/>
<protein>
    <submittedName>
        <fullName evidence="3">VanZ family protein</fullName>
    </submittedName>
</protein>
<gene>
    <name evidence="3" type="ORF">D9V29_10680</name>
</gene>
<keyword evidence="1" id="KW-1133">Transmembrane helix</keyword>
<name>A0A3L6ZQZ3_9MICO</name>
<evidence type="ECO:0000313" key="4">
    <source>
        <dbReference type="Proteomes" id="UP000270299"/>
    </source>
</evidence>
<sequence>MARIEVPRSDWPAVLDIRFTIPLIIFAIPALAFLVPLTLIHSQRLGASPSRTLWNGVAVAYLIGVAAVAFFPFQVNIGEYANQGPWWSIINPWPIVTIDIRTFLLNILMTAPLGFLLPMLTRVNTFGRVVLAGALFSLGIEITQIWFGVFGATRTADVNDLIANTLGAAIGFAVFALVSPQREIRRLFPEPVLQR</sequence>
<dbReference type="OrthoDB" id="3296153at2"/>
<dbReference type="EMBL" id="RCUV01000011">
    <property type="protein sequence ID" value="RLP70248.1"/>
    <property type="molecule type" value="Genomic_DNA"/>
</dbReference>
<feature type="transmembrane region" description="Helical" evidence="1">
    <location>
        <begin position="52"/>
        <end position="73"/>
    </location>
</feature>
<feature type="transmembrane region" description="Helical" evidence="1">
    <location>
        <begin position="20"/>
        <end position="40"/>
    </location>
</feature>
<evidence type="ECO:0000313" key="3">
    <source>
        <dbReference type="EMBL" id="RLP70248.1"/>
    </source>
</evidence>
<keyword evidence="1" id="KW-0812">Transmembrane</keyword>
<feature type="domain" description="VanZ-like" evidence="2">
    <location>
        <begin position="59"/>
        <end position="178"/>
    </location>
</feature>
<evidence type="ECO:0000256" key="1">
    <source>
        <dbReference type="SAM" id="Phobius"/>
    </source>
</evidence>
<dbReference type="PANTHER" id="PTHR36834:SF1">
    <property type="entry name" value="INTEGRAL MEMBRANE PROTEIN"/>
    <property type="match status" value="1"/>
</dbReference>
<keyword evidence="4" id="KW-1185">Reference proteome</keyword>
<dbReference type="Proteomes" id="UP000270299">
    <property type="component" value="Unassembled WGS sequence"/>
</dbReference>
<keyword evidence="1" id="KW-0472">Membrane</keyword>
<dbReference type="AlphaFoldDB" id="A0A3L6ZQZ3"/>
<feature type="transmembrane region" description="Helical" evidence="1">
    <location>
        <begin position="161"/>
        <end position="178"/>
    </location>
</feature>
<evidence type="ECO:0000259" key="2">
    <source>
        <dbReference type="Pfam" id="PF04892"/>
    </source>
</evidence>
<organism evidence="3 4">
    <name type="scientific">Mycetocola manganoxydans</name>
    <dbReference type="NCBI Taxonomy" id="699879"/>
    <lineage>
        <taxon>Bacteria</taxon>
        <taxon>Bacillati</taxon>
        <taxon>Actinomycetota</taxon>
        <taxon>Actinomycetes</taxon>
        <taxon>Micrococcales</taxon>
        <taxon>Microbacteriaceae</taxon>
        <taxon>Mycetocola</taxon>
    </lineage>
</organism>
<comment type="caution">
    <text evidence="3">The sequence shown here is derived from an EMBL/GenBank/DDBJ whole genome shotgun (WGS) entry which is preliminary data.</text>
</comment>
<dbReference type="InterPro" id="IPR006976">
    <property type="entry name" value="VanZ-like"/>
</dbReference>
<dbReference type="PANTHER" id="PTHR36834">
    <property type="entry name" value="MEMBRANE PROTEIN-RELATED"/>
    <property type="match status" value="1"/>
</dbReference>
<feature type="transmembrane region" description="Helical" evidence="1">
    <location>
        <begin position="129"/>
        <end position="149"/>
    </location>
</feature>
<accession>A0A3L6ZQZ3</accession>
<feature type="transmembrane region" description="Helical" evidence="1">
    <location>
        <begin position="93"/>
        <end position="117"/>
    </location>
</feature>
<dbReference type="Pfam" id="PF04892">
    <property type="entry name" value="VanZ"/>
    <property type="match status" value="1"/>
</dbReference>
<dbReference type="InterPro" id="IPR053150">
    <property type="entry name" value="Teicoplanin_resist-assoc"/>
</dbReference>
<reference evidence="3 4" key="1">
    <citation type="submission" date="2018-10" db="EMBL/GenBank/DDBJ databases">
        <authorList>
            <person name="Li J."/>
        </authorList>
    </citation>
    <scope>NUCLEOTIDE SEQUENCE [LARGE SCALE GENOMIC DNA]</scope>
    <source>
        <strain evidence="3 4">CCTCC AB209002</strain>
    </source>
</reference>